<dbReference type="SUPFAM" id="SSF50249">
    <property type="entry name" value="Nucleic acid-binding proteins"/>
    <property type="match status" value="1"/>
</dbReference>
<name>A0AAV5FMG6_ELECO</name>
<evidence type="ECO:0000313" key="5">
    <source>
        <dbReference type="EMBL" id="GJN35977.1"/>
    </source>
</evidence>
<dbReference type="Proteomes" id="UP001054889">
    <property type="component" value="Unassembled WGS sequence"/>
</dbReference>
<comment type="subcellular location">
    <subcellularLocation>
        <location evidence="1 4">Nucleus</location>
    </subcellularLocation>
</comment>
<dbReference type="Gene3D" id="3.30.1490.120">
    <property type="entry name" value="RNA polymerase Rpb7-like, N-terminal domain"/>
    <property type="match status" value="1"/>
</dbReference>
<reference evidence="5" key="2">
    <citation type="submission" date="2021-12" db="EMBL/GenBank/DDBJ databases">
        <title>Resequencing data analysis of finger millet.</title>
        <authorList>
            <person name="Hatakeyama M."/>
            <person name="Aluri S."/>
            <person name="Balachadran M.T."/>
            <person name="Sivarajan S.R."/>
            <person name="Poveda L."/>
            <person name="Shimizu-Inatsugi R."/>
            <person name="Schlapbach R."/>
            <person name="Sreeman S.M."/>
            <person name="Shimizu K.K."/>
        </authorList>
    </citation>
    <scope>NUCLEOTIDE SEQUENCE</scope>
</reference>
<keyword evidence="6" id="KW-1185">Reference proteome</keyword>
<evidence type="ECO:0000313" key="6">
    <source>
        <dbReference type="Proteomes" id="UP001054889"/>
    </source>
</evidence>
<dbReference type="Gene3D" id="2.40.50.140">
    <property type="entry name" value="Nucleic acid-binding proteins"/>
    <property type="match status" value="1"/>
</dbReference>
<evidence type="ECO:0000256" key="2">
    <source>
        <dbReference type="ARBA" id="ARBA00022478"/>
    </source>
</evidence>
<keyword evidence="4" id="KW-0539">Nucleus</keyword>
<evidence type="ECO:0000256" key="4">
    <source>
        <dbReference type="RuleBase" id="RU369086"/>
    </source>
</evidence>
<comment type="caution">
    <text evidence="5">The sequence shown here is derived from an EMBL/GenBank/DDBJ whole genome shotgun (WGS) entry which is preliminary data.</text>
</comment>
<reference evidence="5" key="1">
    <citation type="journal article" date="2018" name="DNA Res.">
        <title>Multiple hybrid de novo genome assembly of finger millet, an orphan allotetraploid crop.</title>
        <authorList>
            <person name="Hatakeyama M."/>
            <person name="Aluri S."/>
            <person name="Balachadran M.T."/>
            <person name="Sivarajan S.R."/>
            <person name="Patrignani A."/>
            <person name="Gruter S."/>
            <person name="Poveda L."/>
            <person name="Shimizu-Inatsugi R."/>
            <person name="Baeten J."/>
            <person name="Francoijs K.J."/>
            <person name="Nataraja K.N."/>
            <person name="Reddy Y.A.N."/>
            <person name="Phadnis S."/>
            <person name="Ravikumar R.L."/>
            <person name="Schlapbach R."/>
            <person name="Sreeman S.M."/>
            <person name="Shimizu K.K."/>
        </authorList>
    </citation>
    <scope>NUCLEOTIDE SEQUENCE</scope>
</reference>
<dbReference type="FunFam" id="2.40.50.140:FF:000043">
    <property type="entry name" value="DNA-directed RNA polymerase II subunit RPB7"/>
    <property type="match status" value="1"/>
</dbReference>
<dbReference type="SUPFAM" id="SSF88798">
    <property type="entry name" value="N-terminal, heterodimerisation domain of RBP7 (RpoE)"/>
    <property type="match status" value="1"/>
</dbReference>
<evidence type="ECO:0000256" key="3">
    <source>
        <dbReference type="ARBA" id="ARBA00023163"/>
    </source>
</evidence>
<protein>
    <recommendedName>
        <fullName evidence="4">DNA-directed RNA polymerase subunit</fullName>
    </recommendedName>
</protein>
<keyword evidence="3 4" id="KW-0804">Transcription</keyword>
<dbReference type="InterPro" id="IPR036898">
    <property type="entry name" value="RNA_pol_Rpb7-like_N_sf"/>
</dbReference>
<dbReference type="GO" id="GO:0003697">
    <property type="term" value="F:single-stranded DNA binding"/>
    <property type="evidence" value="ECO:0007669"/>
    <property type="project" value="TreeGrafter"/>
</dbReference>
<comment type="function">
    <text evidence="4">DNA-dependent RNA polymerase which catalyzes the transcription of DNA into RNA using the four ribonucleoside triphosphates as substrates.</text>
</comment>
<organism evidence="5 6">
    <name type="scientific">Eleusine coracana subsp. coracana</name>
    <dbReference type="NCBI Taxonomy" id="191504"/>
    <lineage>
        <taxon>Eukaryota</taxon>
        <taxon>Viridiplantae</taxon>
        <taxon>Streptophyta</taxon>
        <taxon>Embryophyta</taxon>
        <taxon>Tracheophyta</taxon>
        <taxon>Spermatophyta</taxon>
        <taxon>Magnoliopsida</taxon>
        <taxon>Liliopsida</taxon>
        <taxon>Poales</taxon>
        <taxon>Poaceae</taxon>
        <taxon>PACMAD clade</taxon>
        <taxon>Chloridoideae</taxon>
        <taxon>Cynodonteae</taxon>
        <taxon>Eleusininae</taxon>
        <taxon>Eleusine</taxon>
    </lineage>
</organism>
<dbReference type="PANTHER" id="PTHR12709">
    <property type="entry name" value="DNA-DIRECTED RNA POLYMERASE II, III"/>
    <property type="match status" value="1"/>
</dbReference>
<dbReference type="EMBL" id="BQKI01000088">
    <property type="protein sequence ID" value="GJN35977.1"/>
    <property type="molecule type" value="Genomic_DNA"/>
</dbReference>
<dbReference type="PANTHER" id="PTHR12709:SF3">
    <property type="entry name" value="DNA-DIRECTED RNA POLYMERASE V SUBUNIT 7"/>
    <property type="match status" value="1"/>
</dbReference>
<dbReference type="GO" id="GO:0003727">
    <property type="term" value="F:single-stranded RNA binding"/>
    <property type="evidence" value="ECO:0007669"/>
    <property type="project" value="TreeGrafter"/>
</dbReference>
<dbReference type="GO" id="GO:0006352">
    <property type="term" value="P:DNA-templated transcription initiation"/>
    <property type="evidence" value="ECO:0007669"/>
    <property type="project" value="UniProtKB-UniRule"/>
</dbReference>
<accession>A0AAV5FMG6</accession>
<keyword evidence="2 4" id="KW-0240">DNA-directed RNA polymerase</keyword>
<dbReference type="InterPro" id="IPR045113">
    <property type="entry name" value="Rpb7-like"/>
</dbReference>
<proteinExistence type="predicted"/>
<dbReference type="AlphaFoldDB" id="A0AAV5FMG6"/>
<dbReference type="GO" id="GO:0000428">
    <property type="term" value="C:DNA-directed RNA polymerase complex"/>
    <property type="evidence" value="ECO:0007669"/>
    <property type="project" value="UniProtKB-KW"/>
</dbReference>
<evidence type="ECO:0000256" key="1">
    <source>
        <dbReference type="ARBA" id="ARBA00004123"/>
    </source>
</evidence>
<sequence>MTWNVLIPPSQLSPKCLLLRKAIMVRLLEDFTNRKASEQHGYYVAVNQLKTIAKGKVRVLTGDTLFPVTFTCITQKPMKGEVMIGYVSKVLRHGVFLRSGPAGTIFLSDKVMSEYKYVGGENPMFMSEHYSKLVKGAAVRFKVMGLRWMEDDRRFLLLATLAGDFLGPI</sequence>
<dbReference type="InterPro" id="IPR012340">
    <property type="entry name" value="NA-bd_OB-fold"/>
</dbReference>
<dbReference type="GO" id="GO:0005634">
    <property type="term" value="C:nucleus"/>
    <property type="evidence" value="ECO:0007669"/>
    <property type="project" value="UniProtKB-SubCell"/>
</dbReference>
<gene>
    <name evidence="5" type="primary">gb24798</name>
    <name evidence="5" type="ORF">PR202_gb24798</name>
</gene>